<accession>A0A1R1B0G2</accession>
<dbReference type="PRINTS" id="PR00778">
    <property type="entry name" value="HTHARSR"/>
</dbReference>
<proteinExistence type="predicted"/>
<protein>
    <submittedName>
        <fullName evidence="3">Transcriptional regulator</fullName>
    </submittedName>
</protein>
<dbReference type="InterPro" id="IPR001845">
    <property type="entry name" value="HTH_ArsR_DNA-bd_dom"/>
</dbReference>
<dbReference type="Pfam" id="PF12840">
    <property type="entry name" value="HTH_20"/>
    <property type="match status" value="1"/>
</dbReference>
<dbReference type="PANTHER" id="PTHR38600:SF2">
    <property type="entry name" value="SLL0088 PROTEIN"/>
    <property type="match status" value="1"/>
</dbReference>
<dbReference type="GO" id="GO:0003700">
    <property type="term" value="F:DNA-binding transcription factor activity"/>
    <property type="evidence" value="ECO:0007669"/>
    <property type="project" value="InterPro"/>
</dbReference>
<dbReference type="InterPro" id="IPR036390">
    <property type="entry name" value="WH_DNA-bd_sf"/>
</dbReference>
<dbReference type="InterPro" id="IPR036388">
    <property type="entry name" value="WH-like_DNA-bd_sf"/>
</dbReference>
<gene>
    <name evidence="3" type="ORF">BK123_18495</name>
</gene>
<dbReference type="AlphaFoldDB" id="A0A1R1B0G2"/>
<keyword evidence="1" id="KW-0238">DNA-binding</keyword>
<evidence type="ECO:0000313" key="4">
    <source>
        <dbReference type="Proteomes" id="UP000187074"/>
    </source>
</evidence>
<comment type="caution">
    <text evidence="3">The sequence shown here is derived from an EMBL/GenBank/DDBJ whole genome shotgun (WGS) entry which is preliminary data.</text>
</comment>
<feature type="domain" description="HTH arsR-type" evidence="2">
    <location>
        <begin position="2"/>
        <end position="96"/>
    </location>
</feature>
<dbReference type="STRING" id="1401.BK123_18495"/>
<dbReference type="EMBL" id="MRTF01000006">
    <property type="protein sequence ID" value="OME91689.1"/>
    <property type="molecule type" value="Genomic_DNA"/>
</dbReference>
<reference evidence="3 4" key="1">
    <citation type="submission" date="2016-11" db="EMBL/GenBank/DDBJ databases">
        <title>Paenibacillus species isolates.</title>
        <authorList>
            <person name="Beno S.M."/>
        </authorList>
    </citation>
    <scope>NUCLEOTIDE SEQUENCE [LARGE SCALE GENOMIC DNA]</scope>
    <source>
        <strain evidence="3 4">FSL F4-0100</strain>
    </source>
</reference>
<evidence type="ECO:0000259" key="2">
    <source>
        <dbReference type="PROSITE" id="PS50987"/>
    </source>
</evidence>
<dbReference type="RefSeq" id="WP_076324076.1">
    <property type="nucleotide sequence ID" value="NZ_MRTF01000006.1"/>
</dbReference>
<evidence type="ECO:0000313" key="3">
    <source>
        <dbReference type="EMBL" id="OME91689.1"/>
    </source>
</evidence>
<dbReference type="OrthoDB" id="9799175at2"/>
<dbReference type="PROSITE" id="PS50987">
    <property type="entry name" value="HTH_ARSR_2"/>
    <property type="match status" value="1"/>
</dbReference>
<name>A0A1R1B0G2_PAELA</name>
<dbReference type="InterPro" id="IPR011991">
    <property type="entry name" value="ArsR-like_HTH"/>
</dbReference>
<dbReference type="SMART" id="SM00418">
    <property type="entry name" value="HTH_ARSR"/>
    <property type="match status" value="1"/>
</dbReference>
<dbReference type="PANTHER" id="PTHR38600">
    <property type="entry name" value="TRANSCRIPTIONAL REGULATORY PROTEIN"/>
    <property type="match status" value="1"/>
</dbReference>
<evidence type="ECO:0000256" key="1">
    <source>
        <dbReference type="ARBA" id="ARBA00023125"/>
    </source>
</evidence>
<dbReference type="NCBIfam" id="NF033788">
    <property type="entry name" value="HTH_metalloreg"/>
    <property type="match status" value="1"/>
</dbReference>
<dbReference type="Gene3D" id="1.10.10.10">
    <property type="entry name" value="Winged helix-like DNA-binding domain superfamily/Winged helix DNA-binding domain"/>
    <property type="match status" value="1"/>
</dbReference>
<dbReference type="GO" id="GO:0003677">
    <property type="term" value="F:DNA binding"/>
    <property type="evidence" value="ECO:0007669"/>
    <property type="project" value="UniProtKB-KW"/>
</dbReference>
<dbReference type="CDD" id="cd00090">
    <property type="entry name" value="HTH_ARSR"/>
    <property type="match status" value="1"/>
</dbReference>
<organism evidence="3 4">
    <name type="scientific">Paenibacillus lautus</name>
    <name type="common">Bacillus lautus</name>
    <dbReference type="NCBI Taxonomy" id="1401"/>
    <lineage>
        <taxon>Bacteria</taxon>
        <taxon>Bacillati</taxon>
        <taxon>Bacillota</taxon>
        <taxon>Bacilli</taxon>
        <taxon>Bacillales</taxon>
        <taxon>Paenibacillaceae</taxon>
        <taxon>Paenibacillus</taxon>
    </lineage>
</organism>
<sequence length="114" mass="13444">MVEQNNEEQLDHIFHALADPTRREMVRMIAAQERTVSELAEPFDMSLAAASKHIKVLERSGLLDRSIQGRTHTCRLNSGVMSRAMEWLQFYERFWTRQFDALERELNKAKKEEH</sequence>
<dbReference type="SUPFAM" id="SSF46785">
    <property type="entry name" value="Winged helix' DNA-binding domain"/>
    <property type="match status" value="1"/>
</dbReference>
<dbReference type="Proteomes" id="UP000187074">
    <property type="component" value="Unassembled WGS sequence"/>
</dbReference>